<evidence type="ECO:0000259" key="1">
    <source>
        <dbReference type="Pfam" id="PF13542"/>
    </source>
</evidence>
<protein>
    <submittedName>
        <fullName evidence="3">ISL3 family transposase</fullName>
    </submittedName>
</protein>
<dbReference type="Proteomes" id="UP000281112">
    <property type="component" value="Unassembled WGS sequence"/>
</dbReference>
<accession>A0A3N9TVK7</accession>
<proteinExistence type="predicted"/>
<dbReference type="Pfam" id="PF13542">
    <property type="entry name" value="HTH_Tnp_ISL3"/>
    <property type="match status" value="1"/>
</dbReference>
<evidence type="ECO:0000313" key="4">
    <source>
        <dbReference type="Proteomes" id="UP000281112"/>
    </source>
</evidence>
<organism evidence="3 4">
    <name type="scientific">Vibrio viridaestus</name>
    <dbReference type="NCBI Taxonomy" id="2487322"/>
    <lineage>
        <taxon>Bacteria</taxon>
        <taxon>Pseudomonadati</taxon>
        <taxon>Pseudomonadota</taxon>
        <taxon>Gammaproteobacteria</taxon>
        <taxon>Vibrionales</taxon>
        <taxon>Vibrionaceae</taxon>
        <taxon>Vibrio</taxon>
    </lineage>
</organism>
<reference evidence="3 4" key="1">
    <citation type="submission" date="2018-11" db="EMBL/GenBank/DDBJ databases">
        <title>Vibrio LJC006 sp. nov., isolated from seawater during the bloom of the enteromorpha.</title>
        <authorList>
            <person name="Liang J."/>
        </authorList>
    </citation>
    <scope>NUCLEOTIDE SEQUENCE [LARGE SCALE GENOMIC DNA]</scope>
    <source>
        <strain evidence="3 4">LJC006</strain>
    </source>
</reference>
<dbReference type="AlphaFoldDB" id="A0A3N9TVK7"/>
<dbReference type="InterPro" id="IPR032877">
    <property type="entry name" value="Transposase_HTH"/>
</dbReference>
<feature type="non-terminal residue" evidence="3">
    <location>
        <position position="132"/>
    </location>
</feature>
<evidence type="ECO:0000313" key="3">
    <source>
        <dbReference type="EMBL" id="RQW60942.1"/>
    </source>
</evidence>
<keyword evidence="4" id="KW-1185">Reference proteome</keyword>
<dbReference type="Pfam" id="PF14690">
    <property type="entry name" value="Zn_ribbon_ISL3"/>
    <property type="match status" value="1"/>
</dbReference>
<dbReference type="EMBL" id="RJVQ01000160">
    <property type="protein sequence ID" value="RQW60942.1"/>
    <property type="molecule type" value="Genomic_DNA"/>
</dbReference>
<name>A0A3N9TVK7_9VIBR</name>
<feature type="domain" description="Transposase IS204/IS1001/IS1096/IS1165 helix-turn-helix" evidence="1">
    <location>
        <begin position="38"/>
        <end position="88"/>
    </location>
</feature>
<sequence length="132" mass="15052">MHDTVKKTWRHLDFFQHQAFLHARTPRIRCTKCGVRLVDVPWARPGSGFTLLFEALAMTLILHMPVAAAARMLGEHDTTLWRVVHHYVDEALADLDLSALTRVCIDETAAKRGHNYITLFVDIDARKVVHIA</sequence>
<comment type="caution">
    <text evidence="3">The sequence shown here is derived from an EMBL/GenBank/DDBJ whole genome shotgun (WGS) entry which is preliminary data.</text>
</comment>
<dbReference type="PANTHER" id="PTHR33498:SF1">
    <property type="entry name" value="TRANSPOSASE FOR INSERTION SEQUENCE ELEMENT IS1557"/>
    <property type="match status" value="1"/>
</dbReference>
<feature type="domain" description="Transposase IS204/IS1001/IS1096/IS1165 zinc-finger" evidence="2">
    <location>
        <begin position="2"/>
        <end position="33"/>
    </location>
</feature>
<dbReference type="PANTHER" id="PTHR33498">
    <property type="entry name" value="TRANSPOSASE FOR INSERTION SEQUENCE ELEMENT IS1557"/>
    <property type="match status" value="1"/>
</dbReference>
<gene>
    <name evidence="3" type="ORF">EES38_22155</name>
</gene>
<dbReference type="InterPro" id="IPR047951">
    <property type="entry name" value="Transpos_ISL3"/>
</dbReference>
<dbReference type="InterPro" id="IPR029261">
    <property type="entry name" value="Transposase_Znf"/>
</dbReference>
<evidence type="ECO:0000259" key="2">
    <source>
        <dbReference type="Pfam" id="PF14690"/>
    </source>
</evidence>